<dbReference type="SUPFAM" id="SSF50494">
    <property type="entry name" value="Trypsin-like serine proteases"/>
    <property type="match status" value="1"/>
</dbReference>
<dbReference type="Pfam" id="PF13365">
    <property type="entry name" value="Trypsin_2"/>
    <property type="match status" value="1"/>
</dbReference>
<dbReference type="Proteomes" id="UP000295136">
    <property type="component" value="Unassembled WGS sequence"/>
</dbReference>
<dbReference type="GO" id="GO:0008233">
    <property type="term" value="F:peptidase activity"/>
    <property type="evidence" value="ECO:0007669"/>
    <property type="project" value="UniProtKB-KW"/>
</dbReference>
<gene>
    <name evidence="1" type="ORF">E1295_37585</name>
</gene>
<sequence length="876" mass="97546">MSDTSSAMREQFNEPLLSLGRILDGIGRRTGTCFQVADGYLVTAYHVIEPASEGDSVRYESMDGHISSVAFLASFDIEHDIAVLKTHTNFARKISLLALSDAQRPDTPIHLTGFAEIPDATRPSGYAEYDFRRTTGTWEGVTRESPSGVLMAQARADGTAVGMSGCPVLRTSDGAVIGILSNRYNTDSAWSAGRISIGRIEDLEALLPKDLSVAIERSSPYTDSDQRKWLQEAKLDRAKCQADPYFIQPDEWEKEWAEGVSALARGDVIIVTALPGVGATTFAEQLLARSTDAELQMARLEPGDWDEPSSEALPRRSKRAYILDLSDPEHDRPSIAFIQDLSSVAEAYLALQSRLIITISSDLWRGRGIRQVPHLCVINIDTSPSPRRLVEHYLSLRDEKLREEIRWDDLSTHLEGMSAVQTLEAVDTILSTYKSYADGDTEPIHKRITEALDNHADTLDLLFSDPARDRTRDQVSSKRDKLDDLLPLSLEDRCLLIALAIRGVARLAQFEMESKRLQDVVVGVSSPARKTANPGDILSGPGLRGRIRYIDARVDAHEVIRMKRPSLGPATIRYVWDNYAAIRESIAEWMISQASEDDEWKTIARDWLSSLVRRHQDVDFIKGSLAKVAHQHKQRNILADVLSDAVLDPHMQRRCERLLYDWASQVDRQQTVLTVCARLLRTDRKGIALIRLKRVADASKLSAGTQEELLEILREAVRDDELQKWFLNAIRSWFPRTATATIPRSAKLAFAAAMDTEVEGEPWLLSDAARGSDVDRMLGEVISELTEIHDADKSLAALIVRAGPDDGLYYALIRRIAAAAMTYGLLQSIFNLSYRLNEAGAKVGRNPIRDIDAVIRAEHQAAVSARDQLTPPTIAQ</sequence>
<dbReference type="Gene3D" id="2.40.10.120">
    <property type="match status" value="1"/>
</dbReference>
<evidence type="ECO:0000313" key="1">
    <source>
        <dbReference type="EMBL" id="TDE33884.1"/>
    </source>
</evidence>
<accession>A0A4R5EHR1</accession>
<dbReference type="AlphaFoldDB" id="A0A4R5EHR1"/>
<organism evidence="1 2">
    <name type="scientific">Nonomuraea mesophila</name>
    <dbReference type="NCBI Taxonomy" id="2530382"/>
    <lineage>
        <taxon>Bacteria</taxon>
        <taxon>Bacillati</taxon>
        <taxon>Actinomycetota</taxon>
        <taxon>Actinomycetes</taxon>
        <taxon>Streptosporangiales</taxon>
        <taxon>Streptosporangiaceae</taxon>
        <taxon>Nonomuraea</taxon>
    </lineage>
</organism>
<dbReference type="RefSeq" id="WP_132638270.1">
    <property type="nucleotide sequence ID" value="NZ_SMLD01000153.1"/>
</dbReference>
<keyword evidence="1" id="KW-0645">Protease</keyword>
<dbReference type="GO" id="GO:0006508">
    <property type="term" value="P:proteolysis"/>
    <property type="evidence" value="ECO:0007669"/>
    <property type="project" value="UniProtKB-KW"/>
</dbReference>
<dbReference type="InterPro" id="IPR009003">
    <property type="entry name" value="Peptidase_S1_PA"/>
</dbReference>
<name>A0A4R5EHR1_9ACTN</name>
<keyword evidence="1" id="KW-0378">Hydrolase</keyword>
<reference evidence="1 2" key="1">
    <citation type="submission" date="2019-03" db="EMBL/GenBank/DDBJ databases">
        <title>Draft genome sequences of novel Actinobacteria.</title>
        <authorList>
            <person name="Sahin N."/>
            <person name="Ay H."/>
            <person name="Saygin H."/>
        </authorList>
    </citation>
    <scope>NUCLEOTIDE SEQUENCE [LARGE SCALE GENOMIC DNA]</scope>
    <source>
        <strain evidence="1 2">6K102</strain>
    </source>
</reference>
<dbReference type="EMBL" id="SMLD01000153">
    <property type="protein sequence ID" value="TDE33884.1"/>
    <property type="molecule type" value="Genomic_DNA"/>
</dbReference>
<protein>
    <submittedName>
        <fullName evidence="1">Serine protease</fullName>
    </submittedName>
</protein>
<proteinExistence type="predicted"/>
<keyword evidence="2" id="KW-1185">Reference proteome</keyword>
<comment type="caution">
    <text evidence="1">The sequence shown here is derived from an EMBL/GenBank/DDBJ whole genome shotgun (WGS) entry which is preliminary data.</text>
</comment>
<evidence type="ECO:0000313" key="2">
    <source>
        <dbReference type="Proteomes" id="UP000295136"/>
    </source>
</evidence>